<sequence length="57" mass="6656">KNSAEPLQTDDRLIEQEGIYKMELKIPCNHLCMVEILPVTDNTDTYLGYNKEEFYGM</sequence>
<protein>
    <submittedName>
        <fullName evidence="1">Xylan 1,4-beta-xylosidase</fullName>
    </submittedName>
</protein>
<comment type="caution">
    <text evidence="1">The sequence shown here is derived from an EMBL/GenBank/DDBJ whole genome shotgun (WGS) entry which is preliminary data.</text>
</comment>
<dbReference type="EMBL" id="JABAGV010000633">
    <property type="protein sequence ID" value="MBC2478659.1"/>
    <property type="molecule type" value="Genomic_DNA"/>
</dbReference>
<evidence type="ECO:0000313" key="1">
    <source>
        <dbReference type="EMBL" id="MBC2478659.1"/>
    </source>
</evidence>
<accession>A0AAW3WIB1</accession>
<name>A0AAW3WIB1_CLOBE</name>
<organism evidence="1 2">
    <name type="scientific">Clostridium beijerinckii</name>
    <name type="common">Clostridium MP</name>
    <dbReference type="NCBI Taxonomy" id="1520"/>
    <lineage>
        <taxon>Bacteria</taxon>
        <taxon>Bacillati</taxon>
        <taxon>Bacillota</taxon>
        <taxon>Clostridia</taxon>
        <taxon>Eubacteriales</taxon>
        <taxon>Clostridiaceae</taxon>
        <taxon>Clostridium</taxon>
    </lineage>
</organism>
<dbReference type="AlphaFoldDB" id="A0AAW3WIB1"/>
<reference evidence="1" key="1">
    <citation type="submission" date="2020-04" db="EMBL/GenBank/DDBJ databases">
        <authorList>
            <person name="Brown S."/>
        </authorList>
    </citation>
    <scope>NUCLEOTIDE SEQUENCE</scope>
    <source>
        <strain evidence="1">DJ015</strain>
    </source>
</reference>
<gene>
    <name evidence="1" type="ORF">HGI39_29155</name>
</gene>
<proteinExistence type="predicted"/>
<dbReference type="Gene3D" id="2.60.40.1500">
    <property type="entry name" value="Glycosyl hydrolase domain, family 39"/>
    <property type="match status" value="1"/>
</dbReference>
<feature type="non-terminal residue" evidence="1">
    <location>
        <position position="1"/>
    </location>
</feature>
<reference evidence="1" key="2">
    <citation type="journal article" date="2022" name="Nat. Biotechnol.">
        <title>Carbon-negative production of acetone and isopropanol by gas fermentation at industrial pilot scale.</title>
        <authorList>
            <person name="Liew F.E."/>
            <person name="Nogle R."/>
            <person name="Abdalla T."/>
            <person name="Rasor B.J."/>
            <person name="Canter C."/>
            <person name="Jensen R.O."/>
            <person name="Wang L."/>
            <person name="Strutz J."/>
            <person name="Chirania P."/>
            <person name="De Tissera S."/>
            <person name="Mueller A.P."/>
            <person name="Ruan Z."/>
            <person name="Gao A."/>
            <person name="Tran L."/>
            <person name="Engle N.L."/>
            <person name="Bromley J.C."/>
            <person name="Daniell J."/>
            <person name="Conrado R."/>
            <person name="Tschaplinski T.J."/>
            <person name="Giannone R.J."/>
            <person name="Hettich R.L."/>
            <person name="Karim A.S."/>
            <person name="Simpson S.D."/>
            <person name="Brown S.D."/>
            <person name="Leang C."/>
            <person name="Jewett M.C."/>
            <person name="Kopke M."/>
        </authorList>
    </citation>
    <scope>NUCLEOTIDE SEQUENCE</scope>
    <source>
        <strain evidence="1">DJ015</strain>
    </source>
</reference>
<evidence type="ECO:0000313" key="2">
    <source>
        <dbReference type="Proteomes" id="UP001194098"/>
    </source>
</evidence>
<dbReference type="Proteomes" id="UP001194098">
    <property type="component" value="Unassembled WGS sequence"/>
</dbReference>